<protein>
    <recommendedName>
        <fullName evidence="2">DUF3795 domain-containing protein</fullName>
    </recommendedName>
</protein>
<name>A0A1V5SL84_9BACT</name>
<dbReference type="Pfam" id="PF12675">
    <property type="entry name" value="DUF3795"/>
    <property type="match status" value="1"/>
</dbReference>
<evidence type="ECO:0000313" key="1">
    <source>
        <dbReference type="EMBL" id="OQA55237.1"/>
    </source>
</evidence>
<dbReference type="EMBL" id="MWBQ01000168">
    <property type="protein sequence ID" value="OQA55237.1"/>
    <property type="molecule type" value="Genomic_DNA"/>
</dbReference>
<sequence length="99" mass="11389">MDQILSVCGLICNECEYFKTNCQGCYSVKGSTFWAKEMPDKICPLYRCAINDNQYNNCGQCSQLPCKTFREFKDPNLSDEQNEKSLAERVTRLKIVRGN</sequence>
<accession>A0A1V5SL84</accession>
<dbReference type="AlphaFoldDB" id="A0A1V5SL84"/>
<comment type="caution">
    <text evidence="1">The sequence shown here is derived from an EMBL/GenBank/DDBJ whole genome shotgun (WGS) entry which is preliminary data.</text>
</comment>
<gene>
    <name evidence="1" type="ORF">BWY41_01711</name>
</gene>
<dbReference type="InterPro" id="IPR024227">
    <property type="entry name" value="DUF3795"/>
</dbReference>
<reference evidence="1" key="1">
    <citation type="submission" date="2017-02" db="EMBL/GenBank/DDBJ databases">
        <title>Delving into the versatile metabolic prowess of the omnipresent phylum Bacteroidetes.</title>
        <authorList>
            <person name="Nobu M.K."/>
            <person name="Mei R."/>
            <person name="Narihiro T."/>
            <person name="Kuroda K."/>
            <person name="Liu W.-T."/>
        </authorList>
    </citation>
    <scope>NUCLEOTIDE SEQUENCE</scope>
    <source>
        <strain evidence="1">ADurb.Bin276</strain>
    </source>
</reference>
<proteinExistence type="predicted"/>
<evidence type="ECO:0008006" key="2">
    <source>
        <dbReference type="Google" id="ProtNLM"/>
    </source>
</evidence>
<dbReference type="Proteomes" id="UP000485569">
    <property type="component" value="Unassembled WGS sequence"/>
</dbReference>
<organism evidence="1">
    <name type="scientific">Candidatus Atribacter allofermentans</name>
    <dbReference type="NCBI Taxonomy" id="1852833"/>
    <lineage>
        <taxon>Bacteria</taxon>
        <taxon>Pseudomonadati</taxon>
        <taxon>Atribacterota</taxon>
        <taxon>Atribacteria</taxon>
        <taxon>Atribacterales</taxon>
        <taxon>Atribacteraceae</taxon>
        <taxon>Atribacter</taxon>
    </lineage>
</organism>